<comment type="catalytic activity">
    <reaction evidence="1">
        <text>Cleavage of hydrophobic, N-terminal signal or leader sequences from secreted and periplasmic proteins.</text>
        <dbReference type="EC" id="3.4.21.89"/>
    </reaction>
</comment>
<evidence type="ECO:0000256" key="5">
    <source>
        <dbReference type="ARBA" id="ARBA00019685"/>
    </source>
</evidence>
<dbReference type="EC" id="3.4.21.89" evidence="4"/>
<proteinExistence type="inferred from homology"/>
<dbReference type="OrthoDB" id="10257561at2759"/>
<name>A0A1E5UR32_9POAL</name>
<comment type="subcellular location">
    <subcellularLocation>
        <location evidence="2">Endoplasmic reticulum membrane</location>
        <topology evidence="2">Single-pass type II membrane protein</topology>
    </subcellularLocation>
</comment>
<dbReference type="PRINTS" id="PR00728">
    <property type="entry name" value="SIGNALPTASE"/>
</dbReference>
<sequence>MDNDGAIRRHLGARRTLSQLIMLGVLLAHLLMAYNAVTAATGAEFTAMVVMSGSMEPGIKRGDLVLFCKSGDGDHPIRTGDIVLYEPAYGDFPVVHRVIKVHERRGGGGGGVDILTKGDNNSVDDSVFVYSESDPWLHRRHVMANAVGYVPNAGWFSVALNEKPAVRRAAFGVLGLGMLATALF</sequence>
<dbReference type="AlphaFoldDB" id="A0A1E5UR32"/>
<evidence type="ECO:0000313" key="13">
    <source>
        <dbReference type="Proteomes" id="UP000095767"/>
    </source>
</evidence>
<dbReference type="NCBIfam" id="TIGR02228">
    <property type="entry name" value="sigpep_I_arch"/>
    <property type="match status" value="1"/>
</dbReference>
<reference evidence="12 13" key="1">
    <citation type="submission" date="2016-09" db="EMBL/GenBank/DDBJ databases">
        <title>The draft genome of Dichanthelium oligosanthes: A C3 panicoid grass species.</title>
        <authorList>
            <person name="Studer A.J."/>
            <person name="Schnable J.C."/>
            <person name="Brutnell T.P."/>
        </authorList>
    </citation>
    <scope>NUCLEOTIDE SEQUENCE [LARGE SCALE GENOMIC DNA]</scope>
    <source>
        <strain evidence="13">cv. Kellogg 1175</strain>
        <tissue evidence="12">Leaf</tissue>
    </source>
</reference>
<keyword evidence="7 11" id="KW-0812">Transmembrane</keyword>
<dbReference type="GO" id="GO:0006465">
    <property type="term" value="P:signal peptide processing"/>
    <property type="evidence" value="ECO:0007669"/>
    <property type="project" value="InterPro"/>
</dbReference>
<dbReference type="GO" id="GO:0005787">
    <property type="term" value="C:signal peptidase complex"/>
    <property type="evidence" value="ECO:0007669"/>
    <property type="project" value="TreeGrafter"/>
</dbReference>
<dbReference type="CDD" id="cd06530">
    <property type="entry name" value="S26_SPase_I"/>
    <property type="match status" value="1"/>
</dbReference>
<comment type="caution">
    <text evidence="12">The sequence shown here is derived from an EMBL/GenBank/DDBJ whole genome shotgun (WGS) entry which is preliminary data.</text>
</comment>
<dbReference type="GO" id="GO:0009003">
    <property type="term" value="F:signal peptidase activity"/>
    <property type="evidence" value="ECO:0007669"/>
    <property type="project" value="UniProtKB-EC"/>
</dbReference>
<gene>
    <name evidence="12" type="ORF">BAE44_0023666</name>
</gene>
<dbReference type="STRING" id="888268.A0A1E5UR32"/>
<dbReference type="InterPro" id="IPR036286">
    <property type="entry name" value="LexA/Signal_pep-like_sf"/>
</dbReference>
<comment type="function">
    <text evidence="10">Catalytic component of the signal peptidase complex (SPC) which catalyzes the cleavage of N-terminal signal sequences from nascent proteins as they are translocated into the lumen of the endoplasmic reticulum. Specifically cleaves N-terminal signal peptides that contain a hydrophobic alpha-helix (h-region) shorter than 18-20 amino acids.</text>
</comment>
<evidence type="ECO:0000256" key="10">
    <source>
        <dbReference type="ARBA" id="ARBA00045533"/>
    </source>
</evidence>
<dbReference type="InterPro" id="IPR001733">
    <property type="entry name" value="Peptidase_S26B"/>
</dbReference>
<dbReference type="PANTHER" id="PTHR10806:SF6">
    <property type="entry name" value="SIGNAL PEPTIDASE COMPLEX CATALYTIC SUBUNIT SEC11"/>
    <property type="match status" value="1"/>
</dbReference>
<keyword evidence="8 11" id="KW-1133">Transmembrane helix</keyword>
<keyword evidence="13" id="KW-1185">Reference proteome</keyword>
<evidence type="ECO:0000256" key="3">
    <source>
        <dbReference type="ARBA" id="ARBA00011035"/>
    </source>
</evidence>
<accession>A0A1E5UR32</accession>
<evidence type="ECO:0000313" key="12">
    <source>
        <dbReference type="EMBL" id="OEL15314.1"/>
    </source>
</evidence>
<comment type="similarity">
    <text evidence="3">Belongs to the peptidase S26B family.</text>
</comment>
<dbReference type="Proteomes" id="UP000095767">
    <property type="component" value="Unassembled WGS sequence"/>
</dbReference>
<dbReference type="EMBL" id="LWDX02067245">
    <property type="protein sequence ID" value="OEL15314.1"/>
    <property type="molecule type" value="Genomic_DNA"/>
</dbReference>
<dbReference type="InterPro" id="IPR019533">
    <property type="entry name" value="Peptidase_S26"/>
</dbReference>
<evidence type="ECO:0000256" key="11">
    <source>
        <dbReference type="SAM" id="Phobius"/>
    </source>
</evidence>
<evidence type="ECO:0000256" key="2">
    <source>
        <dbReference type="ARBA" id="ARBA00004648"/>
    </source>
</evidence>
<evidence type="ECO:0000256" key="1">
    <source>
        <dbReference type="ARBA" id="ARBA00000677"/>
    </source>
</evidence>
<evidence type="ECO:0000256" key="4">
    <source>
        <dbReference type="ARBA" id="ARBA00013208"/>
    </source>
</evidence>
<protein>
    <recommendedName>
        <fullName evidence="5">Signal peptidase complex catalytic subunit SEC11</fullName>
        <ecNumber evidence="4">3.4.21.89</ecNumber>
    </recommendedName>
    <alternativeName>
        <fullName evidence="6">Signal peptidase complex catalytic subunit sec11</fullName>
    </alternativeName>
</protein>
<evidence type="ECO:0000256" key="7">
    <source>
        <dbReference type="ARBA" id="ARBA00022692"/>
    </source>
</evidence>
<feature type="transmembrane region" description="Helical" evidence="11">
    <location>
        <begin position="20"/>
        <end position="37"/>
    </location>
</feature>
<evidence type="ECO:0000256" key="6">
    <source>
        <dbReference type="ARBA" id="ARBA00021755"/>
    </source>
</evidence>
<keyword evidence="9 11" id="KW-0472">Membrane</keyword>
<evidence type="ECO:0000256" key="8">
    <source>
        <dbReference type="ARBA" id="ARBA00022989"/>
    </source>
</evidence>
<dbReference type="SUPFAM" id="SSF51306">
    <property type="entry name" value="LexA/Signal peptidase"/>
    <property type="match status" value="1"/>
</dbReference>
<dbReference type="GO" id="GO:0004252">
    <property type="term" value="F:serine-type endopeptidase activity"/>
    <property type="evidence" value="ECO:0007669"/>
    <property type="project" value="InterPro"/>
</dbReference>
<dbReference type="PANTHER" id="PTHR10806">
    <property type="entry name" value="SIGNAL PEPTIDASE COMPLEX CATALYTIC SUBUNIT SEC11"/>
    <property type="match status" value="1"/>
</dbReference>
<evidence type="ECO:0000256" key="9">
    <source>
        <dbReference type="ARBA" id="ARBA00023136"/>
    </source>
</evidence>
<organism evidence="12 13">
    <name type="scientific">Dichanthelium oligosanthes</name>
    <dbReference type="NCBI Taxonomy" id="888268"/>
    <lineage>
        <taxon>Eukaryota</taxon>
        <taxon>Viridiplantae</taxon>
        <taxon>Streptophyta</taxon>
        <taxon>Embryophyta</taxon>
        <taxon>Tracheophyta</taxon>
        <taxon>Spermatophyta</taxon>
        <taxon>Magnoliopsida</taxon>
        <taxon>Liliopsida</taxon>
        <taxon>Poales</taxon>
        <taxon>Poaceae</taxon>
        <taxon>PACMAD clade</taxon>
        <taxon>Panicoideae</taxon>
        <taxon>Panicodae</taxon>
        <taxon>Paniceae</taxon>
        <taxon>Dichantheliinae</taxon>
        <taxon>Dichanthelium</taxon>
    </lineage>
</organism>